<protein>
    <submittedName>
        <fullName evidence="1">Uncharacterized protein</fullName>
    </submittedName>
</protein>
<proteinExistence type="predicted"/>
<reference evidence="1" key="2">
    <citation type="journal article" date="2015" name="Fish Shellfish Immunol.">
        <title>Early steps in the European eel (Anguilla anguilla)-Vibrio vulnificus interaction in the gills: Role of the RtxA13 toxin.</title>
        <authorList>
            <person name="Callol A."/>
            <person name="Pajuelo D."/>
            <person name="Ebbesson L."/>
            <person name="Teles M."/>
            <person name="MacKenzie S."/>
            <person name="Amaro C."/>
        </authorList>
    </citation>
    <scope>NUCLEOTIDE SEQUENCE</scope>
</reference>
<dbReference type="AlphaFoldDB" id="A0A0E9WA78"/>
<evidence type="ECO:0000313" key="1">
    <source>
        <dbReference type="EMBL" id="JAH86383.1"/>
    </source>
</evidence>
<sequence length="45" mass="5251">METFSFTPLISVKRCSKICGICRNKCVNLNVQEFQNKFKKTVCTY</sequence>
<name>A0A0E9WA78_ANGAN</name>
<dbReference type="EMBL" id="GBXM01022194">
    <property type="protein sequence ID" value="JAH86383.1"/>
    <property type="molecule type" value="Transcribed_RNA"/>
</dbReference>
<accession>A0A0E9WA78</accession>
<organism evidence="1">
    <name type="scientific">Anguilla anguilla</name>
    <name type="common">European freshwater eel</name>
    <name type="synonym">Muraena anguilla</name>
    <dbReference type="NCBI Taxonomy" id="7936"/>
    <lineage>
        <taxon>Eukaryota</taxon>
        <taxon>Metazoa</taxon>
        <taxon>Chordata</taxon>
        <taxon>Craniata</taxon>
        <taxon>Vertebrata</taxon>
        <taxon>Euteleostomi</taxon>
        <taxon>Actinopterygii</taxon>
        <taxon>Neopterygii</taxon>
        <taxon>Teleostei</taxon>
        <taxon>Anguilliformes</taxon>
        <taxon>Anguillidae</taxon>
        <taxon>Anguilla</taxon>
    </lineage>
</organism>
<reference evidence="1" key="1">
    <citation type="submission" date="2014-11" db="EMBL/GenBank/DDBJ databases">
        <authorList>
            <person name="Amaro Gonzalez C."/>
        </authorList>
    </citation>
    <scope>NUCLEOTIDE SEQUENCE</scope>
</reference>